<feature type="transmembrane region" description="Helical" evidence="2">
    <location>
        <begin position="286"/>
        <end position="308"/>
    </location>
</feature>
<feature type="transmembrane region" description="Helical" evidence="2">
    <location>
        <begin position="508"/>
        <end position="524"/>
    </location>
</feature>
<reference evidence="4 5" key="1">
    <citation type="submission" date="2025-04" db="UniProtKB">
        <authorList>
            <consortium name="RefSeq"/>
        </authorList>
    </citation>
    <scope>IDENTIFICATION</scope>
</reference>
<feature type="transmembrane region" description="Helical" evidence="2">
    <location>
        <begin position="443"/>
        <end position="462"/>
    </location>
</feature>
<feature type="transmembrane region" description="Helical" evidence="2">
    <location>
        <begin position="474"/>
        <end position="496"/>
    </location>
</feature>
<feature type="transmembrane region" description="Helical" evidence="2">
    <location>
        <begin position="255"/>
        <end position="274"/>
    </location>
</feature>
<feature type="region of interest" description="Disordered" evidence="1">
    <location>
        <begin position="163"/>
        <end position="183"/>
    </location>
</feature>
<dbReference type="PANTHER" id="PTHR31061:SF24">
    <property type="entry name" value="LD22376P"/>
    <property type="match status" value="1"/>
</dbReference>
<evidence type="ECO:0000313" key="4">
    <source>
        <dbReference type="RefSeq" id="XP_015589961.1"/>
    </source>
</evidence>
<dbReference type="GeneID" id="107265228"/>
<protein>
    <submittedName>
        <fullName evidence="4 5">Heparan-alpha-glucosaminide N-acetyltransferase</fullName>
    </submittedName>
</protein>
<dbReference type="RefSeq" id="XP_024938075.1">
    <property type="nucleotide sequence ID" value="XM_025082307.1"/>
</dbReference>
<evidence type="ECO:0000256" key="1">
    <source>
        <dbReference type="SAM" id="MobiDB-lite"/>
    </source>
</evidence>
<feature type="transmembrane region" description="Helical" evidence="2">
    <location>
        <begin position="122"/>
        <end position="143"/>
    </location>
</feature>
<dbReference type="KEGG" id="ccin:107265228"/>
<keyword evidence="3" id="KW-1185">Reference proteome</keyword>
<evidence type="ECO:0000313" key="3">
    <source>
        <dbReference type="Proteomes" id="UP000694920"/>
    </source>
</evidence>
<gene>
    <name evidence="4 5 6" type="primary">LOC107265228</name>
</gene>
<dbReference type="PANTHER" id="PTHR31061">
    <property type="entry name" value="LD22376P"/>
    <property type="match status" value="1"/>
</dbReference>
<sequence>MFSTWLGGDDRHCGKDTNQTLKIDEACLSIINENSQPIILSSIVEECYMCDLLPWTNLSSNSNISLVVGTKYPLLVSYTDNINSGSEKLVFKEHGHYGWTITDDGHSGLYTLYDPPNQYRPFLVVFTICVLAALLYAVSFTLLRSLRKISLREHSDIQDDLGRLQENEPASQPPPRIPSKSSTRLHSVDAFRGICILLMIFVNNGGGKYVIFNHSLWNGLTIADLVLPWFAWIMGFTIVISLRTQLRISVSRGRIILHCLRRSLILILLGLIINSKHNYSLKNLRFPGVLQLLGVSYFICATIETIFMKAQRSYHPGRFMFLQDIWENWAQWLIVMGIVTIHTLITFLLPVPGCPTGYLGPGGYHFLGKYPNCTGGAIGYIDRLVFGNHVYNKTENPVYGHLAPHDPEGLMNILSAVLLVYMGVQAGRIALFYYNLNSKVIRWLVWAAITGIVAGALCNFSKENGVIPVNKNMMSLSYVLTMSSFALILFSILYYLIDYRRFWSGVPFIYAGVNPIFLYVGHYLTMDLFPWSWTISGVPSHTSYLLMNFWTTVLWAIIAYGLYKKDIIITI</sequence>
<dbReference type="RefSeq" id="XP_015589961.1">
    <property type="nucleotide sequence ID" value="XM_015734475.2"/>
</dbReference>
<evidence type="ECO:0000256" key="2">
    <source>
        <dbReference type="SAM" id="Phobius"/>
    </source>
</evidence>
<evidence type="ECO:0000313" key="5">
    <source>
        <dbReference type="RefSeq" id="XP_015589962.1"/>
    </source>
</evidence>
<accession>A0AAJ7BMY2</accession>
<proteinExistence type="predicted"/>
<evidence type="ECO:0000313" key="6">
    <source>
        <dbReference type="RefSeq" id="XP_024938075.1"/>
    </source>
</evidence>
<feature type="transmembrane region" description="Helical" evidence="2">
    <location>
        <begin position="544"/>
        <end position="563"/>
    </location>
</feature>
<dbReference type="AlphaFoldDB" id="A0AAJ7BMY2"/>
<dbReference type="RefSeq" id="XP_015589962.1">
    <property type="nucleotide sequence ID" value="XM_015734476.2"/>
</dbReference>
<feature type="transmembrane region" description="Helical" evidence="2">
    <location>
        <begin position="329"/>
        <end position="349"/>
    </location>
</feature>
<organism evidence="3 5">
    <name type="scientific">Cephus cinctus</name>
    <name type="common">Wheat stem sawfly</name>
    <dbReference type="NCBI Taxonomy" id="211228"/>
    <lineage>
        <taxon>Eukaryota</taxon>
        <taxon>Metazoa</taxon>
        <taxon>Ecdysozoa</taxon>
        <taxon>Arthropoda</taxon>
        <taxon>Hexapoda</taxon>
        <taxon>Insecta</taxon>
        <taxon>Pterygota</taxon>
        <taxon>Neoptera</taxon>
        <taxon>Endopterygota</taxon>
        <taxon>Hymenoptera</taxon>
        <taxon>Cephoidea</taxon>
        <taxon>Cephidae</taxon>
        <taxon>Cephus</taxon>
    </lineage>
</organism>
<feature type="transmembrane region" description="Helical" evidence="2">
    <location>
        <begin position="190"/>
        <end position="206"/>
    </location>
</feature>
<feature type="transmembrane region" description="Helical" evidence="2">
    <location>
        <begin position="226"/>
        <end position="243"/>
    </location>
</feature>
<keyword evidence="2" id="KW-0812">Transmembrane</keyword>
<name>A0AAJ7BMY2_CEPCN</name>
<feature type="transmembrane region" description="Helical" evidence="2">
    <location>
        <begin position="409"/>
        <end position="431"/>
    </location>
</feature>
<dbReference type="Proteomes" id="UP000694920">
    <property type="component" value="Unplaced"/>
</dbReference>
<keyword evidence="2" id="KW-0472">Membrane</keyword>
<keyword evidence="2" id="KW-1133">Transmembrane helix</keyword>